<dbReference type="Gene3D" id="3.90.550.10">
    <property type="entry name" value="Spore Coat Polysaccharide Biosynthesis Protein SpsA, Chain A"/>
    <property type="match status" value="1"/>
</dbReference>
<name>A0A537JN11_9BACT</name>
<dbReference type="AlphaFoldDB" id="A0A537JN11"/>
<evidence type="ECO:0000259" key="1">
    <source>
        <dbReference type="Pfam" id="PF00535"/>
    </source>
</evidence>
<reference evidence="2 3" key="1">
    <citation type="journal article" date="2019" name="Nat. Microbiol.">
        <title>Mediterranean grassland soil C-N compound turnover is dependent on rainfall and depth, and is mediated by genomically divergent microorganisms.</title>
        <authorList>
            <person name="Diamond S."/>
            <person name="Andeer P.F."/>
            <person name="Li Z."/>
            <person name="Crits-Christoph A."/>
            <person name="Burstein D."/>
            <person name="Anantharaman K."/>
            <person name="Lane K.R."/>
            <person name="Thomas B.C."/>
            <person name="Pan C."/>
            <person name="Northen T.R."/>
            <person name="Banfield J.F."/>
        </authorList>
    </citation>
    <scope>NUCLEOTIDE SEQUENCE [LARGE SCALE GENOMIC DNA]</scope>
    <source>
        <strain evidence="2">NP_7</strain>
    </source>
</reference>
<accession>A0A537JN11</accession>
<feature type="domain" description="Glycosyltransferase 2-like" evidence="1">
    <location>
        <begin position="5"/>
        <end position="163"/>
    </location>
</feature>
<dbReference type="PANTHER" id="PTHR48090">
    <property type="entry name" value="UNDECAPRENYL-PHOSPHATE 4-DEOXY-4-FORMAMIDO-L-ARABINOSE TRANSFERASE-RELATED"/>
    <property type="match status" value="1"/>
</dbReference>
<proteinExistence type="predicted"/>
<dbReference type="EMBL" id="VBAO01000021">
    <property type="protein sequence ID" value="TMI84662.1"/>
    <property type="molecule type" value="Genomic_DNA"/>
</dbReference>
<keyword evidence="2" id="KW-0808">Transferase</keyword>
<evidence type="ECO:0000313" key="3">
    <source>
        <dbReference type="Proteomes" id="UP000320048"/>
    </source>
</evidence>
<dbReference type="CDD" id="cd04179">
    <property type="entry name" value="DPM_DPG-synthase_like"/>
    <property type="match status" value="1"/>
</dbReference>
<protein>
    <submittedName>
        <fullName evidence="2">Glycosyltransferase family 2 protein</fullName>
    </submittedName>
</protein>
<evidence type="ECO:0000313" key="2">
    <source>
        <dbReference type="EMBL" id="TMI84662.1"/>
    </source>
</evidence>
<dbReference type="InterPro" id="IPR029044">
    <property type="entry name" value="Nucleotide-diphossugar_trans"/>
</dbReference>
<dbReference type="Pfam" id="PF00535">
    <property type="entry name" value="Glycos_transf_2"/>
    <property type="match status" value="1"/>
</dbReference>
<comment type="caution">
    <text evidence="2">The sequence shown here is derived from an EMBL/GenBank/DDBJ whole genome shotgun (WGS) entry which is preliminary data.</text>
</comment>
<dbReference type="GO" id="GO:0016740">
    <property type="term" value="F:transferase activity"/>
    <property type="evidence" value="ECO:0007669"/>
    <property type="project" value="UniProtKB-KW"/>
</dbReference>
<dbReference type="Proteomes" id="UP000320048">
    <property type="component" value="Unassembled WGS sequence"/>
</dbReference>
<gene>
    <name evidence="2" type="ORF">E6H04_00855</name>
</gene>
<dbReference type="InterPro" id="IPR001173">
    <property type="entry name" value="Glyco_trans_2-like"/>
</dbReference>
<dbReference type="SUPFAM" id="SSF53448">
    <property type="entry name" value="Nucleotide-diphospho-sugar transferases"/>
    <property type="match status" value="1"/>
</dbReference>
<dbReference type="InterPro" id="IPR050256">
    <property type="entry name" value="Glycosyltransferase_2"/>
</dbReference>
<organism evidence="2 3">
    <name type="scientific">Candidatus Segetimicrobium genomatis</name>
    <dbReference type="NCBI Taxonomy" id="2569760"/>
    <lineage>
        <taxon>Bacteria</taxon>
        <taxon>Bacillati</taxon>
        <taxon>Candidatus Sysuimicrobiota</taxon>
        <taxon>Candidatus Sysuimicrobiia</taxon>
        <taxon>Candidatus Sysuimicrobiales</taxon>
        <taxon>Candidatus Segetimicrobiaceae</taxon>
        <taxon>Candidatus Segetimicrobium</taxon>
    </lineage>
</organism>
<sequence>MRPVVIIPVYNEEETLAQVLTEVRRHTAAPIVVVNDGSTDGSARILQRSLPGIEVITHAQNEGYGQSLIDGFAYAIREGFDVAVTIDCDLQHEPRLIPRFLEVAPSFDIVSGSRYHPDAPGDQDPAPPDRQRINAEVTRIINDLTGYHLTDAWCGFKAYRVAGLARMNLDERSYGLPLQVWLQAARLGLTATEIPVPRIYKNPDRRFWGGLDDPAARRTYYLSIIDREVSRWRNSS</sequence>